<feature type="region of interest" description="Disordered" evidence="2">
    <location>
        <begin position="1256"/>
        <end position="1321"/>
    </location>
</feature>
<gene>
    <name evidence="5" type="ORF">FDP41_010637</name>
</gene>
<feature type="domain" description="GBD/FH3" evidence="3">
    <location>
        <begin position="88"/>
        <end position="526"/>
    </location>
</feature>
<evidence type="ECO:0000259" key="4">
    <source>
        <dbReference type="PROSITE" id="PS51444"/>
    </source>
</evidence>
<dbReference type="GO" id="GO:0030036">
    <property type="term" value="P:actin cytoskeleton organization"/>
    <property type="evidence" value="ECO:0007669"/>
    <property type="project" value="InterPro"/>
</dbReference>
<keyword evidence="6" id="KW-1185">Reference proteome</keyword>
<dbReference type="VEuPathDB" id="AmoebaDB:NF0072200"/>
<feature type="region of interest" description="Disordered" evidence="2">
    <location>
        <begin position="17"/>
        <end position="64"/>
    </location>
</feature>
<feature type="compositionally biased region" description="Basic and acidic residues" evidence="2">
    <location>
        <begin position="1256"/>
        <end position="1268"/>
    </location>
</feature>
<evidence type="ECO:0008006" key="7">
    <source>
        <dbReference type="Google" id="ProtNLM"/>
    </source>
</evidence>
<name>A0A6A5C9D3_NAEFO</name>
<evidence type="ECO:0000259" key="3">
    <source>
        <dbReference type="PROSITE" id="PS51232"/>
    </source>
</evidence>
<dbReference type="PANTHER" id="PTHR46345:SF8">
    <property type="entry name" value="FORMIN 3, ISOFORM B"/>
    <property type="match status" value="1"/>
</dbReference>
<feature type="compositionally biased region" description="Polar residues" evidence="2">
    <location>
        <begin position="42"/>
        <end position="54"/>
    </location>
</feature>
<dbReference type="SUPFAM" id="SSF48371">
    <property type="entry name" value="ARM repeat"/>
    <property type="match status" value="1"/>
</dbReference>
<keyword evidence="1" id="KW-0175">Coiled coil</keyword>
<feature type="compositionally biased region" description="Basic and acidic residues" evidence="2">
    <location>
        <begin position="1145"/>
        <end position="1154"/>
    </location>
</feature>
<dbReference type="GO" id="GO:0003779">
    <property type="term" value="F:actin binding"/>
    <property type="evidence" value="ECO:0007669"/>
    <property type="project" value="InterPro"/>
</dbReference>
<feature type="compositionally biased region" description="Basic and acidic residues" evidence="2">
    <location>
        <begin position="1210"/>
        <end position="1220"/>
    </location>
</feature>
<dbReference type="InterPro" id="IPR011989">
    <property type="entry name" value="ARM-like"/>
</dbReference>
<dbReference type="EMBL" id="VFQX01000006">
    <property type="protein sequence ID" value="KAF0983572.1"/>
    <property type="molecule type" value="Genomic_DNA"/>
</dbReference>
<dbReference type="RefSeq" id="XP_044568285.1">
    <property type="nucleotide sequence ID" value="XM_044700957.1"/>
</dbReference>
<evidence type="ECO:0000256" key="1">
    <source>
        <dbReference type="SAM" id="Coils"/>
    </source>
</evidence>
<dbReference type="VEuPathDB" id="AmoebaDB:NfTy_013660"/>
<comment type="caution">
    <text evidence="5">The sequence shown here is derived from an EMBL/GenBank/DDBJ whole genome shotgun (WGS) entry which is preliminary data.</text>
</comment>
<dbReference type="Proteomes" id="UP000444721">
    <property type="component" value="Unassembled WGS sequence"/>
</dbReference>
<feature type="coiled-coil region" evidence="1">
    <location>
        <begin position="1074"/>
        <end position="1101"/>
    </location>
</feature>
<reference evidence="5 6" key="1">
    <citation type="journal article" date="2019" name="Sci. Rep.">
        <title>Nanopore sequencing improves the draft genome of the human pathogenic amoeba Naegleria fowleri.</title>
        <authorList>
            <person name="Liechti N."/>
            <person name="Schurch N."/>
            <person name="Bruggmann R."/>
            <person name="Wittwer M."/>
        </authorList>
    </citation>
    <scope>NUCLEOTIDE SEQUENCE [LARGE SCALE GENOMIC DNA]</scope>
    <source>
        <strain evidence="5 6">ATCC 30894</strain>
    </source>
</reference>
<dbReference type="SMART" id="SM01140">
    <property type="entry name" value="Drf_GBD"/>
    <property type="match status" value="1"/>
</dbReference>
<dbReference type="InterPro" id="IPR010473">
    <property type="entry name" value="GTPase-bd"/>
</dbReference>
<evidence type="ECO:0000256" key="2">
    <source>
        <dbReference type="SAM" id="MobiDB-lite"/>
    </source>
</evidence>
<organism evidence="5 6">
    <name type="scientific">Naegleria fowleri</name>
    <name type="common">Brain eating amoeba</name>
    <dbReference type="NCBI Taxonomy" id="5763"/>
    <lineage>
        <taxon>Eukaryota</taxon>
        <taxon>Discoba</taxon>
        <taxon>Heterolobosea</taxon>
        <taxon>Tetramitia</taxon>
        <taxon>Eutetramitia</taxon>
        <taxon>Vahlkampfiidae</taxon>
        <taxon>Naegleria</taxon>
    </lineage>
</organism>
<dbReference type="Gene3D" id="1.10.238.150">
    <property type="entry name" value="Formin, FH3 diaphanous domain"/>
    <property type="match status" value="1"/>
</dbReference>
<dbReference type="Pfam" id="PF06371">
    <property type="entry name" value="Drf_GBD"/>
    <property type="match status" value="2"/>
</dbReference>
<dbReference type="OMA" id="NQDNEFF"/>
<evidence type="ECO:0000313" key="5">
    <source>
        <dbReference type="EMBL" id="KAF0983572.1"/>
    </source>
</evidence>
<feature type="compositionally biased region" description="Acidic residues" evidence="2">
    <location>
        <begin position="218"/>
        <end position="245"/>
    </location>
</feature>
<feature type="compositionally biased region" description="Low complexity" evidence="2">
    <location>
        <begin position="246"/>
        <end position="261"/>
    </location>
</feature>
<accession>A0A6A5C9D3</accession>
<sequence length="1321" mass="148342">MPVFNLFKRNTSAKDFENARSENRKTIGANKSSHDLSKLQGDISSFDNKSQHVGSSSLDESSSTTQSSVAAMAVLSKYSNTSGKKNQEKMPTPEEIMVLFEKLLKYHGITPTDKRHKIMMMKPLEEKWKLIKIMEQTKKEAEKLHTVKDTPEYITHRLKEEPTVGTVTELISLLKSAKSEDWIKKFLELRGLECLFQILMDSCDQQIQEQGGTLREEFSDDEDAKDEKEEEEEDEEDELLEEQDEAATPNNPNTPQEPQVVETKKIKAIIPPKKNEKDPYDALQSECVKALRTLMNTNVGLHAFLSNKEKSVLAITKILDSRNTRTKTQIFFLLATICRFEDGFWIALDSMNKYKLNRKERARFQTLVRLLKKKVEISEENVLLKVSLIVFINALINSPQDIQLKKQLKKEFVDLKMIDISERLKAMDLDDTLTMQLSIFEEEVQDIEDIEEDEEDVDIDSLEDPMQILKLIRVQLSGSEAFDYFVKILQYFLIVSGKSNEKEKSKNMNTLLNMIKKAVAFNEDGGVEEVSVRELQLADRVETQQRKITQLETRFLKLAEMLKNGKIDEKVIEKFISLTSKETKQSFQKSIENMDPNDLQEEFLKDAEEFLVKVKPKNGIDIETVQAPDELKKHMKKLETELKFMTYKAKQLEKQLQSGGGGGSGSGGDSSSNTNNNNNTTDTTSNTNNSSTTTDVPNPPMGGVTSTDSSIPSVPPLPGMGGQDALVPPPPGMGGIPMPPGMGGIPMVPGMGAVPAGYVPPKLPTYKSTTAMKGVFWNKVANNQLKDSIWIKKDIVNGLEAIELEQSELEKLFAKKESIVLEATTAKKPEKVTLIDPKKAQNSAIVLGSMRLEHDQIKHAILRMNEGVLAPENVKALKDMVPTPDERQALADYHDDFNNLGTTEQFLTKIMDIPRLEERLECWLIKSRFPASVASIEPDIESVINSCKQLQQSKKLQKILQVILAIGNFINGNKKAVHGFQLNALSKLKDTKATGAKMNMLDYIVQFLEKHHPEVMNFHEELAALQAAERVSIQGINAELSEMKAGVNFVGREIEKSDMNNEQDRFREVMIDFLDYASEKVENFESQMKEMQNQIEKLQVFFAEDPKKFTPESFFATMNAFISDFKFAYSEILRKREIERKKLEKEAKDKERQQKVASSRKKKEEQGEQGISRKPRANGNASNGETQDTHRSSIGEDQGDSSQTLSGGSGEEKGVLDKTLDSLIDGSGFKKGVSANKKKKAAAQSAVNLIQKLEIEKINESSDKDGGDRVNSVSSTPRDSLASPVAESATTPSEDQVMMRPRSGASKAPSKRRLKQGGDDL</sequence>
<dbReference type="OrthoDB" id="1668162at2759"/>
<dbReference type="Gene3D" id="1.20.58.2220">
    <property type="entry name" value="Formin, FH2 domain"/>
    <property type="match status" value="1"/>
</dbReference>
<feature type="region of interest" description="Disordered" evidence="2">
    <location>
        <begin position="210"/>
        <end position="268"/>
    </location>
</feature>
<feature type="compositionally biased region" description="Gly residues" evidence="2">
    <location>
        <begin position="658"/>
        <end position="668"/>
    </location>
</feature>
<dbReference type="SMART" id="SM00498">
    <property type="entry name" value="FH2"/>
    <property type="match status" value="1"/>
</dbReference>
<dbReference type="InterPro" id="IPR014768">
    <property type="entry name" value="GBD/FH3_dom"/>
</dbReference>
<evidence type="ECO:0000313" key="6">
    <source>
        <dbReference type="Proteomes" id="UP000444721"/>
    </source>
</evidence>
<dbReference type="GO" id="GO:0031267">
    <property type="term" value="F:small GTPase binding"/>
    <property type="evidence" value="ECO:0007669"/>
    <property type="project" value="InterPro"/>
</dbReference>
<protein>
    <recommendedName>
        <fullName evidence="7">FH2 domain-containing protein</fullName>
    </recommendedName>
</protein>
<proteinExistence type="predicted"/>
<dbReference type="InterPro" id="IPR042201">
    <property type="entry name" value="FH2_Formin_sf"/>
</dbReference>
<dbReference type="Pfam" id="PF06367">
    <property type="entry name" value="Drf_FH3"/>
    <property type="match status" value="1"/>
</dbReference>
<dbReference type="PANTHER" id="PTHR46345">
    <property type="entry name" value="INVERTED FORMIN-2"/>
    <property type="match status" value="1"/>
</dbReference>
<dbReference type="InterPro" id="IPR016024">
    <property type="entry name" value="ARM-type_fold"/>
</dbReference>
<feature type="domain" description="FH2" evidence="4">
    <location>
        <begin position="762"/>
        <end position="1151"/>
    </location>
</feature>
<dbReference type="PROSITE" id="PS51232">
    <property type="entry name" value="GBD_FH3"/>
    <property type="match status" value="1"/>
</dbReference>
<feature type="region of interest" description="Disordered" evidence="2">
    <location>
        <begin position="1145"/>
        <end position="1244"/>
    </location>
</feature>
<dbReference type="SUPFAM" id="SSF101447">
    <property type="entry name" value="Formin homology 2 domain (FH2 domain)"/>
    <property type="match status" value="1"/>
</dbReference>
<dbReference type="VEuPathDB" id="AmoebaDB:FDP41_010637"/>
<dbReference type="SMART" id="SM01139">
    <property type="entry name" value="Drf_FH3"/>
    <property type="match status" value="1"/>
</dbReference>
<feature type="region of interest" description="Disordered" evidence="2">
    <location>
        <begin position="655"/>
        <end position="735"/>
    </location>
</feature>
<feature type="compositionally biased region" description="Low complexity" evidence="2">
    <location>
        <begin position="55"/>
        <end position="64"/>
    </location>
</feature>
<dbReference type="Pfam" id="PF02181">
    <property type="entry name" value="FH2"/>
    <property type="match status" value="1"/>
</dbReference>
<dbReference type="PROSITE" id="PS51444">
    <property type="entry name" value="FH2"/>
    <property type="match status" value="1"/>
</dbReference>
<dbReference type="InterPro" id="IPR015425">
    <property type="entry name" value="FH2_Formin"/>
</dbReference>
<feature type="compositionally biased region" description="Low complexity" evidence="2">
    <location>
        <begin position="669"/>
        <end position="695"/>
    </location>
</feature>
<dbReference type="Gene3D" id="1.25.10.10">
    <property type="entry name" value="Leucine-rich Repeat Variant"/>
    <property type="match status" value="2"/>
</dbReference>
<dbReference type="InterPro" id="IPR010472">
    <property type="entry name" value="FH3_dom"/>
</dbReference>
<dbReference type="GeneID" id="68117852"/>